<organism evidence="1 2">
    <name type="scientific">Kordia periserrulae</name>
    <dbReference type="NCBI Taxonomy" id="701523"/>
    <lineage>
        <taxon>Bacteria</taxon>
        <taxon>Pseudomonadati</taxon>
        <taxon>Bacteroidota</taxon>
        <taxon>Flavobacteriia</taxon>
        <taxon>Flavobacteriales</taxon>
        <taxon>Flavobacteriaceae</taxon>
        <taxon>Kordia</taxon>
    </lineage>
</organism>
<evidence type="ECO:0000313" key="2">
    <source>
        <dbReference type="Proteomes" id="UP000244090"/>
    </source>
</evidence>
<dbReference type="SUPFAM" id="SSF51126">
    <property type="entry name" value="Pectin lyase-like"/>
    <property type="match status" value="1"/>
</dbReference>
<reference evidence="1 2" key="1">
    <citation type="submission" date="2018-04" db="EMBL/GenBank/DDBJ databases">
        <title>Genomic Encyclopedia of Archaeal and Bacterial Type Strains, Phase II (KMG-II): from individual species to whole genera.</title>
        <authorList>
            <person name="Goeker M."/>
        </authorList>
    </citation>
    <scope>NUCLEOTIDE SEQUENCE [LARGE SCALE GENOMIC DNA]</scope>
    <source>
        <strain evidence="1 2">DSM 25731</strain>
    </source>
</reference>
<dbReference type="AlphaFoldDB" id="A0A2T6BZY2"/>
<dbReference type="PROSITE" id="PS51257">
    <property type="entry name" value="PROKAR_LIPOPROTEIN"/>
    <property type="match status" value="1"/>
</dbReference>
<dbReference type="Proteomes" id="UP000244090">
    <property type="component" value="Unassembled WGS sequence"/>
</dbReference>
<accession>A0A2T6BZY2</accession>
<evidence type="ECO:0008006" key="3">
    <source>
        <dbReference type="Google" id="ProtNLM"/>
    </source>
</evidence>
<evidence type="ECO:0000313" key="1">
    <source>
        <dbReference type="EMBL" id="PTX61618.1"/>
    </source>
</evidence>
<name>A0A2T6BZY2_9FLAO</name>
<dbReference type="EMBL" id="QBKT01000004">
    <property type="protein sequence ID" value="PTX61618.1"/>
    <property type="molecule type" value="Genomic_DNA"/>
</dbReference>
<protein>
    <recommendedName>
        <fullName evidence="3">Parallel beta helix pectate lyase-like protein</fullName>
    </recommendedName>
</protein>
<proteinExistence type="predicted"/>
<gene>
    <name evidence="1" type="ORF">C8N46_104261</name>
</gene>
<dbReference type="OrthoDB" id="1111178at2"/>
<dbReference type="InterPro" id="IPR011050">
    <property type="entry name" value="Pectin_lyase_fold/virulence"/>
</dbReference>
<sequence length="524" mass="58504">MKKFLYTFLILSIAILWSSCRKDFVTVPSSGQLQFSKDTVFLDTVFTNIGSSTYNLKVYNRTDDDIRIPRIQLGEGENSRYRLNVDGLAGKIFEDVELLANDSMFVFVETTIDINDFAGGTQFLYTDAIEFDSGSNQQKVELVTLVQDAVFLYPQQFSDGTTETLLLGVDDEGNETRIEGFFLDDTELNWTNEKPYVVYGYAAVGQNKILTIDAGARVHFHANSGLIIGNQGSLQVNGALSNTEEQENEVIFEGDRLEPVFADVPGQWGTIWLTNGSVNSEINYATIKNATVGILSDKSDDPDNPMLRLNNSKIYNSATVGLLARTAHIEANNSVFGNSGQASLYLNLGGKYTFRHCTFANYWSNSFRVFPTVLIDNYIDLGDGTELFEDLVQADFSNCIIDGNNAIELLFDRAETNSAIELNYNFKNSLIKFDDFQNRFTNNELYNFSNNTIFDEVDLVLNSNTIDFKNPENNEFNIGENSVAIGIGSTPNTPLEIQFDILGFARAMMSDVGAYNHTTFSDED</sequence>
<keyword evidence="2" id="KW-1185">Reference proteome</keyword>
<dbReference type="RefSeq" id="WP_108114835.1">
    <property type="nucleotide sequence ID" value="NZ_QBKT01000004.1"/>
</dbReference>
<comment type="caution">
    <text evidence="1">The sequence shown here is derived from an EMBL/GenBank/DDBJ whole genome shotgun (WGS) entry which is preliminary data.</text>
</comment>